<accession>A0ABD2P2T4</accession>
<dbReference type="GO" id="GO:0046872">
    <property type="term" value="F:metal ion binding"/>
    <property type="evidence" value="ECO:0007669"/>
    <property type="project" value="UniProtKB-KW"/>
</dbReference>
<dbReference type="Proteomes" id="UP001516400">
    <property type="component" value="Unassembled WGS sequence"/>
</dbReference>
<dbReference type="InterPro" id="IPR001130">
    <property type="entry name" value="TatD-like"/>
</dbReference>
<keyword evidence="2" id="KW-0540">Nuclease</keyword>
<comment type="similarity">
    <text evidence="1">Belongs to the metallo-dependent hydrolases superfamily. TatD-type hydrolase family.</text>
</comment>
<organism evidence="7 8">
    <name type="scientific">Cryptolaemus montrouzieri</name>
    <dbReference type="NCBI Taxonomy" id="559131"/>
    <lineage>
        <taxon>Eukaryota</taxon>
        <taxon>Metazoa</taxon>
        <taxon>Ecdysozoa</taxon>
        <taxon>Arthropoda</taxon>
        <taxon>Hexapoda</taxon>
        <taxon>Insecta</taxon>
        <taxon>Pterygota</taxon>
        <taxon>Neoptera</taxon>
        <taxon>Endopterygota</taxon>
        <taxon>Coleoptera</taxon>
        <taxon>Polyphaga</taxon>
        <taxon>Cucujiformia</taxon>
        <taxon>Coccinelloidea</taxon>
        <taxon>Coccinellidae</taxon>
        <taxon>Scymninae</taxon>
        <taxon>Scymnini</taxon>
        <taxon>Cryptolaemus</taxon>
    </lineage>
</organism>
<keyword evidence="3" id="KW-0479">Metal-binding</keyword>
<evidence type="ECO:0000256" key="6">
    <source>
        <dbReference type="ARBA" id="ARBA00045223"/>
    </source>
</evidence>
<comment type="caution">
    <text evidence="7">The sequence shown here is derived from an EMBL/GenBank/DDBJ whole genome shotgun (WGS) entry which is preliminary data.</text>
</comment>
<keyword evidence="4" id="KW-0378">Hydrolase</keyword>
<name>A0ABD2P2T4_9CUCU</name>
<dbReference type="InterPro" id="IPR050891">
    <property type="entry name" value="TatD-type_Hydrolase"/>
</dbReference>
<proteinExistence type="inferred from homology"/>
<gene>
    <name evidence="7" type="ORF">HHI36_019330</name>
</gene>
<reference evidence="7 8" key="1">
    <citation type="journal article" date="2021" name="BMC Biol.">
        <title>Horizontally acquired antibacterial genes associated with adaptive radiation of ladybird beetles.</title>
        <authorList>
            <person name="Li H.S."/>
            <person name="Tang X.F."/>
            <person name="Huang Y.H."/>
            <person name="Xu Z.Y."/>
            <person name="Chen M.L."/>
            <person name="Du X.Y."/>
            <person name="Qiu B.Y."/>
            <person name="Chen P.T."/>
            <person name="Zhang W."/>
            <person name="Slipinski A."/>
            <person name="Escalona H.E."/>
            <person name="Waterhouse R.M."/>
            <person name="Zwick A."/>
            <person name="Pang H."/>
        </authorList>
    </citation>
    <scope>NUCLEOTIDE SEQUENCE [LARGE SCALE GENOMIC DNA]</scope>
    <source>
        <strain evidence="7">SYSU2018</strain>
    </source>
</reference>
<dbReference type="GO" id="GO:0016787">
    <property type="term" value="F:hydrolase activity"/>
    <property type="evidence" value="ECO:0007669"/>
    <property type="project" value="UniProtKB-KW"/>
</dbReference>
<evidence type="ECO:0000256" key="1">
    <source>
        <dbReference type="ARBA" id="ARBA00009275"/>
    </source>
</evidence>
<protein>
    <recommendedName>
        <fullName evidence="5">Deoxyribonuclease TATDN1</fullName>
    </recommendedName>
</protein>
<keyword evidence="8" id="KW-1185">Reference proteome</keyword>
<dbReference type="GO" id="GO:0004518">
    <property type="term" value="F:nuclease activity"/>
    <property type="evidence" value="ECO:0007669"/>
    <property type="project" value="UniProtKB-KW"/>
</dbReference>
<evidence type="ECO:0000256" key="3">
    <source>
        <dbReference type="ARBA" id="ARBA00022723"/>
    </source>
</evidence>
<dbReference type="AlphaFoldDB" id="A0ABD2P2T4"/>
<sequence>MKRFIDIGANLTDSMYAGIYNNSIKHQNDLVNVLERSWKAGLEKIIITGGSLSESQKALDLAKTDDRLFSTVGCHPTRCKEFEENSSQYLENLKDLIKIVTVRL</sequence>
<dbReference type="PANTHER" id="PTHR10060">
    <property type="entry name" value="TATD FAMILY DEOXYRIBONUCLEASE"/>
    <property type="match status" value="1"/>
</dbReference>
<dbReference type="InterPro" id="IPR032466">
    <property type="entry name" value="Metal_Hydrolase"/>
</dbReference>
<dbReference type="Gene3D" id="3.20.20.140">
    <property type="entry name" value="Metal-dependent hydrolases"/>
    <property type="match status" value="1"/>
</dbReference>
<dbReference type="SUPFAM" id="SSF51556">
    <property type="entry name" value="Metallo-dependent hydrolases"/>
    <property type="match status" value="1"/>
</dbReference>
<evidence type="ECO:0000313" key="7">
    <source>
        <dbReference type="EMBL" id="KAL3285216.1"/>
    </source>
</evidence>
<evidence type="ECO:0000313" key="8">
    <source>
        <dbReference type="Proteomes" id="UP001516400"/>
    </source>
</evidence>
<evidence type="ECO:0000256" key="5">
    <source>
        <dbReference type="ARBA" id="ARBA00039767"/>
    </source>
</evidence>
<dbReference type="PANTHER" id="PTHR10060:SF15">
    <property type="entry name" value="DEOXYRIBONUCLEASE TATDN1"/>
    <property type="match status" value="1"/>
</dbReference>
<evidence type="ECO:0000256" key="4">
    <source>
        <dbReference type="ARBA" id="ARBA00022801"/>
    </source>
</evidence>
<dbReference type="Pfam" id="PF01026">
    <property type="entry name" value="TatD_DNase"/>
    <property type="match status" value="1"/>
</dbReference>
<dbReference type="EMBL" id="JABFTP020000165">
    <property type="protein sequence ID" value="KAL3285216.1"/>
    <property type="molecule type" value="Genomic_DNA"/>
</dbReference>
<comment type="function">
    <text evidence="6">Deoxyribonuclease which catalyzes (in vitro) the decatenation of kinetoplast DNA, which are circular DNA catenated to each other, producing linear DNA molecules. Plays an important role in chromosomal segregation and cell cycle progression during eye development probably via its DNA decatenation activity.</text>
</comment>
<evidence type="ECO:0000256" key="2">
    <source>
        <dbReference type="ARBA" id="ARBA00022722"/>
    </source>
</evidence>